<evidence type="ECO:0000256" key="10">
    <source>
        <dbReference type="HAMAP-Rule" id="MF_00244"/>
    </source>
</evidence>
<dbReference type="OrthoDB" id="5295945at2"/>
<dbReference type="CDD" id="cd02165">
    <property type="entry name" value="NMNAT"/>
    <property type="match status" value="1"/>
</dbReference>
<keyword evidence="8 10" id="KW-0520">NAD</keyword>
<feature type="domain" description="Cytidyltransferase-like" evidence="11">
    <location>
        <begin position="6"/>
        <end position="174"/>
    </location>
</feature>
<dbReference type="InterPro" id="IPR004821">
    <property type="entry name" value="Cyt_trans-like"/>
</dbReference>
<dbReference type="Proteomes" id="UP000183997">
    <property type="component" value="Unassembled WGS sequence"/>
</dbReference>
<evidence type="ECO:0000256" key="7">
    <source>
        <dbReference type="ARBA" id="ARBA00022840"/>
    </source>
</evidence>
<dbReference type="RefSeq" id="WP_072917418.1">
    <property type="nucleotide sequence ID" value="NZ_FRAR01000034.1"/>
</dbReference>
<dbReference type="NCBIfam" id="NF000840">
    <property type="entry name" value="PRK00071.1-3"/>
    <property type="match status" value="1"/>
</dbReference>
<keyword evidence="6 10" id="KW-0547">Nucleotide-binding</keyword>
<dbReference type="InterPro" id="IPR005248">
    <property type="entry name" value="NadD/NMNAT"/>
</dbReference>
<dbReference type="AlphaFoldDB" id="A0A1M6WTP8"/>
<evidence type="ECO:0000256" key="6">
    <source>
        <dbReference type="ARBA" id="ARBA00022741"/>
    </source>
</evidence>
<sequence>MQEICLMGGTFDPIHYGHLVVAEEVRQQFALPKVLFIPAARPPHKTGKIISEPEHRVQMTKLATASNPYFDVSTLEVERQGLSYTVDTVKEIKNIYGVKRIYFITGADAVLEILSWKEAEQLLGMCTFIAATRPGYDLHQLADILKLLPKEVLKNIVPLEVPALSISSSDIRKRVRENKSIKYLLPESVEEYIVRTKIYQT</sequence>
<organism evidence="12 13">
    <name type="scientific">Desulforamulus aeronauticus DSM 10349</name>
    <dbReference type="NCBI Taxonomy" id="1121421"/>
    <lineage>
        <taxon>Bacteria</taxon>
        <taxon>Bacillati</taxon>
        <taxon>Bacillota</taxon>
        <taxon>Clostridia</taxon>
        <taxon>Eubacteriales</taxon>
        <taxon>Peptococcaceae</taxon>
        <taxon>Desulforamulus</taxon>
    </lineage>
</organism>
<comment type="pathway">
    <text evidence="2 10">Cofactor biosynthesis; NAD(+) biosynthesis; deamido-NAD(+) from nicotinate D-ribonucleotide: step 1/1.</text>
</comment>
<evidence type="ECO:0000256" key="2">
    <source>
        <dbReference type="ARBA" id="ARBA00005019"/>
    </source>
</evidence>
<dbReference type="Pfam" id="PF01467">
    <property type="entry name" value="CTP_transf_like"/>
    <property type="match status" value="1"/>
</dbReference>
<keyword evidence="4 10" id="KW-0808">Transferase</keyword>
<evidence type="ECO:0000313" key="12">
    <source>
        <dbReference type="EMBL" id="SHK97078.1"/>
    </source>
</evidence>
<gene>
    <name evidence="10" type="primary">nadD</name>
    <name evidence="12" type="ORF">SAMN02745123_03771</name>
</gene>
<dbReference type="SUPFAM" id="SSF52374">
    <property type="entry name" value="Nucleotidylyl transferase"/>
    <property type="match status" value="1"/>
</dbReference>
<name>A0A1M6WTP8_9FIRM</name>
<dbReference type="GO" id="GO:0004515">
    <property type="term" value="F:nicotinate-nucleotide adenylyltransferase activity"/>
    <property type="evidence" value="ECO:0007669"/>
    <property type="project" value="UniProtKB-UniRule"/>
</dbReference>
<dbReference type="GO" id="GO:0005524">
    <property type="term" value="F:ATP binding"/>
    <property type="evidence" value="ECO:0007669"/>
    <property type="project" value="UniProtKB-KW"/>
</dbReference>
<dbReference type="HAMAP" id="MF_00244">
    <property type="entry name" value="NaMN_adenylyltr"/>
    <property type="match status" value="1"/>
</dbReference>
<dbReference type="EC" id="2.7.7.18" evidence="10"/>
<reference evidence="13" key="1">
    <citation type="submission" date="2016-11" db="EMBL/GenBank/DDBJ databases">
        <authorList>
            <person name="Varghese N."/>
            <person name="Submissions S."/>
        </authorList>
    </citation>
    <scope>NUCLEOTIDE SEQUENCE [LARGE SCALE GENOMIC DNA]</scope>
    <source>
        <strain evidence="13">DSM 10349</strain>
    </source>
</reference>
<dbReference type="InterPro" id="IPR014729">
    <property type="entry name" value="Rossmann-like_a/b/a_fold"/>
</dbReference>
<comment type="function">
    <text evidence="1 10">Catalyzes the reversible adenylation of nicotinate mononucleotide (NaMN) to nicotinic acid adenine dinucleotide (NaAD).</text>
</comment>
<keyword evidence="3 10" id="KW-0662">Pyridine nucleotide biosynthesis</keyword>
<evidence type="ECO:0000259" key="11">
    <source>
        <dbReference type="Pfam" id="PF01467"/>
    </source>
</evidence>
<accession>A0A1M6WTP8</accession>
<keyword evidence="5 10" id="KW-0548">Nucleotidyltransferase</keyword>
<dbReference type="GO" id="GO:0009435">
    <property type="term" value="P:NAD+ biosynthetic process"/>
    <property type="evidence" value="ECO:0007669"/>
    <property type="project" value="UniProtKB-UniRule"/>
</dbReference>
<dbReference type="UniPathway" id="UPA00253">
    <property type="reaction ID" value="UER00332"/>
</dbReference>
<keyword evidence="7 10" id="KW-0067">ATP-binding</keyword>
<dbReference type="PANTHER" id="PTHR39321:SF3">
    <property type="entry name" value="PHOSPHOPANTETHEINE ADENYLYLTRANSFERASE"/>
    <property type="match status" value="1"/>
</dbReference>
<evidence type="ECO:0000256" key="1">
    <source>
        <dbReference type="ARBA" id="ARBA00002324"/>
    </source>
</evidence>
<evidence type="ECO:0000313" key="13">
    <source>
        <dbReference type="Proteomes" id="UP000183997"/>
    </source>
</evidence>
<dbReference type="NCBIfam" id="TIGR00125">
    <property type="entry name" value="cyt_tran_rel"/>
    <property type="match status" value="1"/>
</dbReference>
<protein>
    <recommendedName>
        <fullName evidence="10">Probable nicotinate-nucleotide adenylyltransferase</fullName>
        <ecNumber evidence="10">2.7.7.18</ecNumber>
    </recommendedName>
    <alternativeName>
        <fullName evidence="10">Deamido-NAD(+) diphosphorylase</fullName>
    </alternativeName>
    <alternativeName>
        <fullName evidence="10">Deamido-NAD(+) pyrophosphorylase</fullName>
    </alternativeName>
    <alternativeName>
        <fullName evidence="10">Nicotinate mononucleotide adenylyltransferase</fullName>
        <shortName evidence="10">NaMN adenylyltransferase</shortName>
    </alternativeName>
</protein>
<proteinExistence type="inferred from homology"/>
<dbReference type="PANTHER" id="PTHR39321">
    <property type="entry name" value="NICOTINATE-NUCLEOTIDE ADENYLYLTRANSFERASE-RELATED"/>
    <property type="match status" value="1"/>
</dbReference>
<evidence type="ECO:0000256" key="4">
    <source>
        <dbReference type="ARBA" id="ARBA00022679"/>
    </source>
</evidence>
<comment type="catalytic activity">
    <reaction evidence="9 10">
        <text>nicotinate beta-D-ribonucleotide + ATP + H(+) = deamido-NAD(+) + diphosphate</text>
        <dbReference type="Rhea" id="RHEA:22860"/>
        <dbReference type="ChEBI" id="CHEBI:15378"/>
        <dbReference type="ChEBI" id="CHEBI:30616"/>
        <dbReference type="ChEBI" id="CHEBI:33019"/>
        <dbReference type="ChEBI" id="CHEBI:57502"/>
        <dbReference type="ChEBI" id="CHEBI:58437"/>
        <dbReference type="EC" id="2.7.7.18"/>
    </reaction>
</comment>
<dbReference type="STRING" id="1121421.SAMN02745123_03771"/>
<comment type="similarity">
    <text evidence="10">Belongs to the NadD family.</text>
</comment>
<dbReference type="EMBL" id="FRAR01000034">
    <property type="protein sequence ID" value="SHK97078.1"/>
    <property type="molecule type" value="Genomic_DNA"/>
</dbReference>
<evidence type="ECO:0000256" key="5">
    <source>
        <dbReference type="ARBA" id="ARBA00022695"/>
    </source>
</evidence>
<evidence type="ECO:0000256" key="8">
    <source>
        <dbReference type="ARBA" id="ARBA00023027"/>
    </source>
</evidence>
<evidence type="ECO:0000256" key="3">
    <source>
        <dbReference type="ARBA" id="ARBA00022642"/>
    </source>
</evidence>
<keyword evidence="13" id="KW-1185">Reference proteome</keyword>
<dbReference type="Gene3D" id="3.40.50.620">
    <property type="entry name" value="HUPs"/>
    <property type="match status" value="1"/>
</dbReference>
<evidence type="ECO:0000256" key="9">
    <source>
        <dbReference type="ARBA" id="ARBA00048721"/>
    </source>
</evidence>
<dbReference type="NCBIfam" id="TIGR00482">
    <property type="entry name" value="nicotinate (nicotinamide) nucleotide adenylyltransferase"/>
    <property type="match status" value="1"/>
</dbReference>